<sequence>MREVEVTGTAHLQLKINIPADYVIIKKEELEELRRIAAEARSAASEEKDEIPPTLTMEQVARYLGIGRTRVFHLIKSGELSSYKIGKSRRVRRTDLLEFEKRLRKGVMQ</sequence>
<dbReference type="InterPro" id="IPR010093">
    <property type="entry name" value="SinI_DNA-bd"/>
</dbReference>
<proteinExistence type="predicted"/>
<keyword evidence="1" id="KW-0175">Coiled coil</keyword>
<name>A0A9X4QT90_9BACL</name>
<evidence type="ECO:0000313" key="3">
    <source>
        <dbReference type="EMBL" id="MDG0810073.1"/>
    </source>
</evidence>
<accession>A0A9X4QT90</accession>
<dbReference type="Pfam" id="PF12728">
    <property type="entry name" value="HTH_17"/>
    <property type="match status" value="1"/>
</dbReference>
<protein>
    <submittedName>
        <fullName evidence="3">Helix-turn-helix domain-containing protein</fullName>
    </submittedName>
</protein>
<dbReference type="InterPro" id="IPR041657">
    <property type="entry name" value="HTH_17"/>
</dbReference>
<dbReference type="EMBL" id="JAPDIA010000003">
    <property type="protein sequence ID" value="MDG0810073.1"/>
    <property type="molecule type" value="Genomic_DNA"/>
</dbReference>
<reference evidence="3" key="1">
    <citation type="submission" date="2022-10" db="EMBL/GenBank/DDBJ databases">
        <title>Comparative genomic analysis of Cohnella hashimotonis sp. nov., isolated from the International Space Station.</title>
        <authorList>
            <person name="Simpson A."/>
            <person name="Venkateswaran K."/>
        </authorList>
    </citation>
    <scope>NUCLEOTIDE SEQUENCE</scope>
    <source>
        <strain evidence="3">DSM 28161</strain>
    </source>
</reference>
<dbReference type="Proteomes" id="UP001153404">
    <property type="component" value="Unassembled WGS sequence"/>
</dbReference>
<gene>
    <name evidence="3" type="ORF">OMP40_12485</name>
</gene>
<feature type="domain" description="Helix-turn-helix" evidence="2">
    <location>
        <begin position="55"/>
        <end position="100"/>
    </location>
</feature>
<organism evidence="3 4">
    <name type="scientific">Cohnella rhizosphaerae</name>
    <dbReference type="NCBI Taxonomy" id="1457232"/>
    <lineage>
        <taxon>Bacteria</taxon>
        <taxon>Bacillati</taxon>
        <taxon>Bacillota</taxon>
        <taxon>Bacilli</taxon>
        <taxon>Bacillales</taxon>
        <taxon>Paenibacillaceae</taxon>
        <taxon>Cohnella</taxon>
    </lineage>
</organism>
<evidence type="ECO:0000313" key="4">
    <source>
        <dbReference type="Proteomes" id="UP001153404"/>
    </source>
</evidence>
<comment type="caution">
    <text evidence="3">The sequence shown here is derived from an EMBL/GenBank/DDBJ whole genome shotgun (WGS) entry which is preliminary data.</text>
</comment>
<dbReference type="RefSeq" id="WP_277531713.1">
    <property type="nucleotide sequence ID" value="NZ_JAPDIA010000003.1"/>
</dbReference>
<keyword evidence="4" id="KW-1185">Reference proteome</keyword>
<dbReference type="GO" id="GO:0003677">
    <property type="term" value="F:DNA binding"/>
    <property type="evidence" value="ECO:0007669"/>
    <property type="project" value="InterPro"/>
</dbReference>
<evidence type="ECO:0000256" key="1">
    <source>
        <dbReference type="SAM" id="Coils"/>
    </source>
</evidence>
<dbReference type="AlphaFoldDB" id="A0A9X4QT90"/>
<dbReference type="NCBIfam" id="TIGR01764">
    <property type="entry name" value="excise"/>
    <property type="match status" value="1"/>
</dbReference>
<feature type="coiled-coil region" evidence="1">
    <location>
        <begin position="23"/>
        <end position="50"/>
    </location>
</feature>
<evidence type="ECO:0000259" key="2">
    <source>
        <dbReference type="Pfam" id="PF12728"/>
    </source>
</evidence>